<comment type="caution">
    <text evidence="1">The sequence shown here is derived from an EMBL/GenBank/DDBJ whole genome shotgun (WGS) entry which is preliminary data.</text>
</comment>
<dbReference type="Proteomes" id="UP001174909">
    <property type="component" value="Unassembled WGS sequence"/>
</dbReference>
<sequence>MHLSSSQFQNLTRACSSSYLQLWACINLTTAPAAAITELTPTVMTEVTTEANYYCCDRAQEGDCRETCKT</sequence>
<evidence type="ECO:0000313" key="2">
    <source>
        <dbReference type="Proteomes" id="UP001174909"/>
    </source>
</evidence>
<feature type="non-terminal residue" evidence="1">
    <location>
        <position position="70"/>
    </location>
</feature>
<accession>A0AA35WVV9</accession>
<proteinExistence type="predicted"/>
<dbReference type="AlphaFoldDB" id="A0AA35WVV9"/>
<evidence type="ECO:0000313" key="1">
    <source>
        <dbReference type="EMBL" id="CAI8028497.1"/>
    </source>
</evidence>
<keyword evidence="2" id="KW-1185">Reference proteome</keyword>
<protein>
    <submittedName>
        <fullName evidence="1">Uncharacterized protein</fullName>
    </submittedName>
</protein>
<name>A0AA35WVV9_GEOBA</name>
<reference evidence="1" key="1">
    <citation type="submission" date="2023-03" db="EMBL/GenBank/DDBJ databases">
        <authorList>
            <person name="Steffen K."/>
            <person name="Cardenas P."/>
        </authorList>
    </citation>
    <scope>NUCLEOTIDE SEQUENCE</scope>
</reference>
<gene>
    <name evidence="1" type="ORF">GBAR_LOCUS16248</name>
</gene>
<organism evidence="1 2">
    <name type="scientific">Geodia barretti</name>
    <name type="common">Barrett's horny sponge</name>
    <dbReference type="NCBI Taxonomy" id="519541"/>
    <lineage>
        <taxon>Eukaryota</taxon>
        <taxon>Metazoa</taxon>
        <taxon>Porifera</taxon>
        <taxon>Demospongiae</taxon>
        <taxon>Heteroscleromorpha</taxon>
        <taxon>Tetractinellida</taxon>
        <taxon>Astrophorina</taxon>
        <taxon>Geodiidae</taxon>
        <taxon>Geodia</taxon>
    </lineage>
</organism>
<dbReference type="EMBL" id="CASHTH010002339">
    <property type="protein sequence ID" value="CAI8028497.1"/>
    <property type="molecule type" value="Genomic_DNA"/>
</dbReference>